<feature type="chain" id="PRO_5043777340" evidence="1">
    <location>
        <begin position="17"/>
        <end position="135"/>
    </location>
</feature>
<reference evidence="2 3" key="1">
    <citation type="journal article" date="2024" name="BMC Genomics">
        <title>De novo assembly and annotation of Popillia japonica's genome with initial clues to its potential as an invasive pest.</title>
        <authorList>
            <person name="Cucini C."/>
            <person name="Boschi S."/>
            <person name="Funari R."/>
            <person name="Cardaioli E."/>
            <person name="Iannotti N."/>
            <person name="Marturano G."/>
            <person name="Paoli F."/>
            <person name="Bruttini M."/>
            <person name="Carapelli A."/>
            <person name="Frati F."/>
            <person name="Nardi F."/>
        </authorList>
    </citation>
    <scope>NUCLEOTIDE SEQUENCE [LARGE SCALE GENOMIC DNA]</scope>
    <source>
        <strain evidence="2">DMR45628</strain>
    </source>
</reference>
<keyword evidence="3" id="KW-1185">Reference proteome</keyword>
<dbReference type="Gene3D" id="1.25.40.390">
    <property type="match status" value="1"/>
</dbReference>
<gene>
    <name evidence="2" type="ORF">QE152_g41512</name>
</gene>
<name>A0AAW1GBE1_POPJA</name>
<sequence length="135" mass="15089">MKKILLLSILTVGICSCNLDINTDPDQPTDVSAALIFPAIPNSIAAAVGDGLYNYAGFFAQYYEQRPESNQYNDISEYNFTESSQLIDRSYRAIYAGALQDIEEVKARTENTSDLYAATVLRAYCFQLMVDNMDQ</sequence>
<dbReference type="PROSITE" id="PS51257">
    <property type="entry name" value="PROKAR_LIPOPROTEIN"/>
    <property type="match status" value="1"/>
</dbReference>
<evidence type="ECO:0000313" key="2">
    <source>
        <dbReference type="EMBL" id="KAK9659857.1"/>
    </source>
</evidence>
<organism evidence="2 3">
    <name type="scientific">Popillia japonica</name>
    <name type="common">Japanese beetle</name>
    <dbReference type="NCBI Taxonomy" id="7064"/>
    <lineage>
        <taxon>Eukaryota</taxon>
        <taxon>Metazoa</taxon>
        <taxon>Ecdysozoa</taxon>
        <taxon>Arthropoda</taxon>
        <taxon>Hexapoda</taxon>
        <taxon>Insecta</taxon>
        <taxon>Pterygota</taxon>
        <taxon>Neoptera</taxon>
        <taxon>Endopterygota</taxon>
        <taxon>Coleoptera</taxon>
        <taxon>Polyphaga</taxon>
        <taxon>Scarabaeiformia</taxon>
        <taxon>Scarabaeidae</taxon>
        <taxon>Rutelinae</taxon>
        <taxon>Popillia</taxon>
    </lineage>
</organism>
<keyword evidence="1" id="KW-0732">Signal</keyword>
<dbReference type="Proteomes" id="UP001458880">
    <property type="component" value="Unassembled WGS sequence"/>
</dbReference>
<feature type="signal peptide" evidence="1">
    <location>
        <begin position="1"/>
        <end position="16"/>
    </location>
</feature>
<feature type="non-terminal residue" evidence="2">
    <location>
        <position position="135"/>
    </location>
</feature>
<accession>A0AAW1GBE1</accession>
<dbReference type="EMBL" id="JASPKY010004527">
    <property type="protein sequence ID" value="KAK9659857.1"/>
    <property type="molecule type" value="Genomic_DNA"/>
</dbReference>
<dbReference type="AlphaFoldDB" id="A0AAW1GBE1"/>
<dbReference type="SUPFAM" id="SSF48452">
    <property type="entry name" value="TPR-like"/>
    <property type="match status" value="1"/>
</dbReference>
<evidence type="ECO:0000256" key="1">
    <source>
        <dbReference type="SAM" id="SignalP"/>
    </source>
</evidence>
<evidence type="ECO:0000313" key="3">
    <source>
        <dbReference type="Proteomes" id="UP001458880"/>
    </source>
</evidence>
<comment type="caution">
    <text evidence="2">The sequence shown here is derived from an EMBL/GenBank/DDBJ whole genome shotgun (WGS) entry which is preliminary data.</text>
</comment>
<proteinExistence type="predicted"/>
<dbReference type="InterPro" id="IPR011990">
    <property type="entry name" value="TPR-like_helical_dom_sf"/>
</dbReference>
<protein>
    <submittedName>
        <fullName evidence="2">Starch-binding associating with outer membrane</fullName>
    </submittedName>
</protein>